<dbReference type="AlphaFoldDB" id="A0A420J7D2"/>
<gene>
    <name evidence="2" type="ORF">GcM3_022028</name>
</gene>
<dbReference type="Proteomes" id="UP000283383">
    <property type="component" value="Unassembled WGS sequence"/>
</dbReference>
<proteinExistence type="predicted"/>
<reference evidence="2 3" key="1">
    <citation type="journal article" date="2018" name="BMC Genomics">
        <title>Comparative genome analyses reveal sequence features reflecting distinct modes of host-adaptation between dicot and monocot powdery mildew.</title>
        <authorList>
            <person name="Wu Y."/>
            <person name="Ma X."/>
            <person name="Pan Z."/>
            <person name="Kale S.D."/>
            <person name="Song Y."/>
            <person name="King H."/>
            <person name="Zhang Q."/>
            <person name="Presley C."/>
            <person name="Deng X."/>
            <person name="Wei C.I."/>
            <person name="Xiao S."/>
        </authorList>
    </citation>
    <scope>NUCLEOTIDE SEQUENCE [LARGE SCALE GENOMIC DNA]</scope>
    <source>
        <strain evidence="2">UMSG3</strain>
    </source>
</reference>
<accession>A0A420J7D2</accession>
<dbReference type="EMBL" id="MCBQ01002235">
    <property type="protein sequence ID" value="RKF82688.1"/>
    <property type="molecule type" value="Genomic_DNA"/>
</dbReference>
<evidence type="ECO:0000313" key="2">
    <source>
        <dbReference type="EMBL" id="RKF82688.1"/>
    </source>
</evidence>
<feature type="region of interest" description="Disordered" evidence="1">
    <location>
        <begin position="1"/>
        <end position="45"/>
    </location>
</feature>
<evidence type="ECO:0000313" key="3">
    <source>
        <dbReference type="Proteomes" id="UP000283383"/>
    </source>
</evidence>
<keyword evidence="3" id="KW-1185">Reference proteome</keyword>
<evidence type="ECO:0000256" key="1">
    <source>
        <dbReference type="SAM" id="MobiDB-lite"/>
    </source>
</evidence>
<comment type="caution">
    <text evidence="2">The sequence shown here is derived from an EMBL/GenBank/DDBJ whole genome shotgun (WGS) entry which is preliminary data.</text>
</comment>
<protein>
    <submittedName>
        <fullName evidence="2">Uncharacterized protein</fullName>
    </submittedName>
</protein>
<name>A0A420J7D2_9PEZI</name>
<sequence>MLKFVISDPSLGHSQPTPRRSVLRQDPDHWTAPHGAGSLKYRRPW</sequence>
<organism evidence="2 3">
    <name type="scientific">Golovinomyces cichoracearum</name>
    <dbReference type="NCBI Taxonomy" id="62708"/>
    <lineage>
        <taxon>Eukaryota</taxon>
        <taxon>Fungi</taxon>
        <taxon>Dikarya</taxon>
        <taxon>Ascomycota</taxon>
        <taxon>Pezizomycotina</taxon>
        <taxon>Leotiomycetes</taxon>
        <taxon>Erysiphales</taxon>
        <taxon>Erysiphaceae</taxon>
        <taxon>Golovinomyces</taxon>
    </lineage>
</organism>